<feature type="compositionally biased region" description="Low complexity" evidence="12">
    <location>
        <begin position="189"/>
        <end position="207"/>
    </location>
</feature>
<evidence type="ECO:0000313" key="15">
    <source>
        <dbReference type="EnsemblMetazoa" id="HelroP160532"/>
    </source>
</evidence>
<keyword evidence="4 11" id="KW-0812">Transmembrane</keyword>
<comment type="similarity">
    <text evidence="11">Belongs to the amiloride-sensitive sodium channel (TC 1.A.6) family.</text>
</comment>
<evidence type="ECO:0000256" key="7">
    <source>
        <dbReference type="ARBA" id="ARBA00023065"/>
    </source>
</evidence>
<keyword evidence="5 13" id="KW-1133">Transmembrane helix</keyword>
<name>T1EQD3_HELRO</name>
<reference evidence="16" key="1">
    <citation type="submission" date="2012-12" db="EMBL/GenBank/DDBJ databases">
        <authorList>
            <person name="Hellsten U."/>
            <person name="Grimwood J."/>
            <person name="Chapman J.A."/>
            <person name="Shapiro H."/>
            <person name="Aerts A."/>
            <person name="Otillar R.P."/>
            <person name="Terry A.Y."/>
            <person name="Boore J.L."/>
            <person name="Simakov O."/>
            <person name="Marletaz F."/>
            <person name="Cho S.-J."/>
            <person name="Edsinger-Gonzales E."/>
            <person name="Havlak P."/>
            <person name="Kuo D.-H."/>
            <person name="Larsson T."/>
            <person name="Lv J."/>
            <person name="Arendt D."/>
            <person name="Savage R."/>
            <person name="Osoegawa K."/>
            <person name="de Jong P."/>
            <person name="Lindberg D.R."/>
            <person name="Seaver E.C."/>
            <person name="Weisblat D.A."/>
            <person name="Putnam N.H."/>
            <person name="Grigoriev I.V."/>
            <person name="Rokhsar D.S."/>
        </authorList>
    </citation>
    <scope>NUCLEOTIDE SEQUENCE</scope>
</reference>
<dbReference type="EMBL" id="AMQM01000617">
    <property type="status" value="NOT_ANNOTATED_CDS"/>
    <property type="molecule type" value="Genomic_DNA"/>
</dbReference>
<dbReference type="EnsemblMetazoa" id="HelroT160532">
    <property type="protein sequence ID" value="HelroP160532"/>
    <property type="gene ID" value="HelroG160532"/>
</dbReference>
<gene>
    <name evidence="15" type="primary">20198783</name>
    <name evidence="14" type="ORF">HELRODRAFT_160532</name>
</gene>
<dbReference type="SUPFAM" id="SSF56436">
    <property type="entry name" value="C-type lectin-like"/>
    <property type="match status" value="1"/>
</dbReference>
<keyword evidence="3 11" id="KW-0894">Sodium channel</keyword>
<dbReference type="GO" id="GO:0016020">
    <property type="term" value="C:membrane"/>
    <property type="evidence" value="ECO:0007669"/>
    <property type="project" value="UniProtKB-SubCell"/>
</dbReference>
<dbReference type="eggNOG" id="ENOG502SD1C">
    <property type="taxonomic scope" value="Eukaryota"/>
</dbReference>
<dbReference type="InterPro" id="IPR016187">
    <property type="entry name" value="CTDL_fold"/>
</dbReference>
<dbReference type="AlphaFoldDB" id="T1EQD3"/>
<evidence type="ECO:0000313" key="14">
    <source>
        <dbReference type="EMBL" id="ESO06365.1"/>
    </source>
</evidence>
<sequence>MEEPVKPHPSYPVQHIQKPTPRPDFLYPQQYNQHDKTNQVFMEFPSKSFMKNEIKKQFSPTKSSTKPNLPSGLGSFSNYYQFMSETIDEQGPYRMMVFNDFMTANLNTTAHGIPNYARANGKFKKMFWGLTILLMTSGMVFNIYELTQRYMDRPKQVTLSITRNDALNFPSVTICNMNPVKKSALDGQRNTSSNGNRGSSNDGSSTNAQDCPENWLYYSNYCYGEFSLSASWHVANSTCVRKHTCTLCMHAQAPHHTGMMVIEFRTDSIRTMLKTPYLALLPA</sequence>
<evidence type="ECO:0000256" key="9">
    <source>
        <dbReference type="ARBA" id="ARBA00023201"/>
    </source>
</evidence>
<dbReference type="GeneID" id="20198783"/>
<evidence type="ECO:0000256" key="11">
    <source>
        <dbReference type="RuleBase" id="RU000679"/>
    </source>
</evidence>
<reference evidence="14 16" key="2">
    <citation type="journal article" date="2013" name="Nature">
        <title>Insights into bilaterian evolution from three spiralian genomes.</title>
        <authorList>
            <person name="Simakov O."/>
            <person name="Marletaz F."/>
            <person name="Cho S.J."/>
            <person name="Edsinger-Gonzales E."/>
            <person name="Havlak P."/>
            <person name="Hellsten U."/>
            <person name="Kuo D.H."/>
            <person name="Larsson T."/>
            <person name="Lv J."/>
            <person name="Arendt D."/>
            <person name="Savage R."/>
            <person name="Osoegawa K."/>
            <person name="de Jong P."/>
            <person name="Grimwood J."/>
            <person name="Chapman J.A."/>
            <person name="Shapiro H."/>
            <person name="Aerts A."/>
            <person name="Otillar R.P."/>
            <person name="Terry A.Y."/>
            <person name="Boore J.L."/>
            <person name="Grigoriev I.V."/>
            <person name="Lindberg D.R."/>
            <person name="Seaver E.C."/>
            <person name="Weisblat D.A."/>
            <person name="Putnam N.H."/>
            <person name="Rokhsar D.S."/>
        </authorList>
    </citation>
    <scope>NUCLEOTIDE SEQUENCE</scope>
</reference>
<keyword evidence="8 13" id="KW-0472">Membrane</keyword>
<protein>
    <submittedName>
        <fullName evidence="14 15">Uncharacterized protein</fullName>
    </submittedName>
</protein>
<dbReference type="PANTHER" id="PTHR11690:SF248">
    <property type="entry name" value="PICKPOCKET 17, ISOFORM A"/>
    <property type="match status" value="1"/>
</dbReference>
<evidence type="ECO:0000256" key="5">
    <source>
        <dbReference type="ARBA" id="ARBA00022989"/>
    </source>
</evidence>
<dbReference type="CTD" id="20198783"/>
<accession>T1EQD3</accession>
<evidence type="ECO:0000313" key="16">
    <source>
        <dbReference type="Proteomes" id="UP000015101"/>
    </source>
</evidence>
<evidence type="ECO:0000256" key="1">
    <source>
        <dbReference type="ARBA" id="ARBA00004141"/>
    </source>
</evidence>
<keyword evidence="2 11" id="KW-0813">Transport</keyword>
<dbReference type="KEGG" id="hro:HELRODRAFT_160532"/>
<keyword evidence="6" id="KW-0915">Sodium</keyword>
<dbReference type="EMBL" id="KB096324">
    <property type="protein sequence ID" value="ESO06365.1"/>
    <property type="molecule type" value="Genomic_DNA"/>
</dbReference>
<dbReference type="HOGENOM" id="CLU_984405_0_0_1"/>
<reference evidence="15" key="3">
    <citation type="submission" date="2015-06" db="UniProtKB">
        <authorList>
            <consortium name="EnsemblMetazoa"/>
        </authorList>
    </citation>
    <scope>IDENTIFICATION</scope>
</reference>
<organism evidence="15 16">
    <name type="scientific">Helobdella robusta</name>
    <name type="common">Californian leech</name>
    <dbReference type="NCBI Taxonomy" id="6412"/>
    <lineage>
        <taxon>Eukaryota</taxon>
        <taxon>Metazoa</taxon>
        <taxon>Spiralia</taxon>
        <taxon>Lophotrochozoa</taxon>
        <taxon>Annelida</taxon>
        <taxon>Clitellata</taxon>
        <taxon>Hirudinea</taxon>
        <taxon>Rhynchobdellida</taxon>
        <taxon>Glossiphoniidae</taxon>
        <taxon>Helobdella</taxon>
    </lineage>
</organism>
<dbReference type="GO" id="GO:0005272">
    <property type="term" value="F:sodium channel activity"/>
    <property type="evidence" value="ECO:0007669"/>
    <property type="project" value="UniProtKB-KW"/>
</dbReference>
<keyword evidence="9 11" id="KW-0739">Sodium transport</keyword>
<dbReference type="InterPro" id="IPR001873">
    <property type="entry name" value="ENaC"/>
</dbReference>
<evidence type="ECO:0000256" key="6">
    <source>
        <dbReference type="ARBA" id="ARBA00023053"/>
    </source>
</evidence>
<keyword evidence="7 11" id="KW-0406">Ion transport</keyword>
<evidence type="ECO:0000256" key="10">
    <source>
        <dbReference type="ARBA" id="ARBA00023303"/>
    </source>
</evidence>
<dbReference type="Pfam" id="PF00858">
    <property type="entry name" value="ASC"/>
    <property type="match status" value="1"/>
</dbReference>
<dbReference type="OrthoDB" id="6021021at2759"/>
<evidence type="ECO:0000256" key="12">
    <source>
        <dbReference type="SAM" id="MobiDB-lite"/>
    </source>
</evidence>
<dbReference type="Proteomes" id="UP000015101">
    <property type="component" value="Unassembled WGS sequence"/>
</dbReference>
<dbReference type="RefSeq" id="XP_009015733.1">
    <property type="nucleotide sequence ID" value="XM_009017485.1"/>
</dbReference>
<keyword evidence="16" id="KW-1185">Reference proteome</keyword>
<evidence type="ECO:0000256" key="13">
    <source>
        <dbReference type="SAM" id="Phobius"/>
    </source>
</evidence>
<evidence type="ECO:0000256" key="8">
    <source>
        <dbReference type="ARBA" id="ARBA00023136"/>
    </source>
</evidence>
<feature type="region of interest" description="Disordered" evidence="12">
    <location>
        <begin position="183"/>
        <end position="207"/>
    </location>
</feature>
<evidence type="ECO:0000256" key="3">
    <source>
        <dbReference type="ARBA" id="ARBA00022461"/>
    </source>
</evidence>
<dbReference type="PANTHER" id="PTHR11690">
    <property type="entry name" value="AMILORIDE-SENSITIVE SODIUM CHANNEL-RELATED"/>
    <property type="match status" value="1"/>
</dbReference>
<proteinExistence type="inferred from homology"/>
<dbReference type="InParanoid" id="T1EQD3"/>
<feature type="transmembrane region" description="Helical" evidence="13">
    <location>
        <begin position="126"/>
        <end position="144"/>
    </location>
</feature>
<evidence type="ECO:0000256" key="2">
    <source>
        <dbReference type="ARBA" id="ARBA00022448"/>
    </source>
</evidence>
<evidence type="ECO:0000256" key="4">
    <source>
        <dbReference type="ARBA" id="ARBA00022692"/>
    </source>
</evidence>
<feature type="region of interest" description="Disordered" evidence="12">
    <location>
        <begin position="1"/>
        <end position="22"/>
    </location>
</feature>
<keyword evidence="10 11" id="KW-0407">Ion channel</keyword>
<comment type="subcellular location">
    <subcellularLocation>
        <location evidence="1">Membrane</location>
        <topology evidence="1">Multi-pass membrane protein</topology>
    </subcellularLocation>
</comment>